<comment type="caution">
    <text evidence="4">The sequence shown here is derived from an EMBL/GenBank/DDBJ whole genome shotgun (WGS) entry which is preliminary data.</text>
</comment>
<dbReference type="InterPro" id="IPR017853">
    <property type="entry name" value="GH"/>
</dbReference>
<dbReference type="Pfam" id="PF00128">
    <property type="entry name" value="Alpha-amylase"/>
    <property type="match status" value="1"/>
</dbReference>
<feature type="domain" description="Glycosyl hydrolase family 13 catalytic" evidence="3">
    <location>
        <begin position="42"/>
        <end position="450"/>
    </location>
</feature>
<dbReference type="SUPFAM" id="SSF51445">
    <property type="entry name" value="(Trans)glycosidases"/>
    <property type="match status" value="1"/>
</dbReference>
<proteinExistence type="inferred from homology"/>
<evidence type="ECO:0000259" key="3">
    <source>
        <dbReference type="SMART" id="SM00642"/>
    </source>
</evidence>
<protein>
    <submittedName>
        <fullName evidence="4">Glycoside hydrolase family 13 protein</fullName>
    </submittedName>
</protein>
<evidence type="ECO:0000313" key="5">
    <source>
        <dbReference type="Proteomes" id="UP000598426"/>
    </source>
</evidence>
<dbReference type="RefSeq" id="WP_191171045.1">
    <property type="nucleotide sequence ID" value="NZ_JACXZS010000003.1"/>
</dbReference>
<dbReference type="CDD" id="cd11332">
    <property type="entry name" value="AmyAc_OligoGlu_TS"/>
    <property type="match status" value="1"/>
</dbReference>
<name>A0ABR8NMN2_9MICO</name>
<gene>
    <name evidence="4" type="ORF">IF188_06925</name>
</gene>
<accession>A0ABR8NMN2</accession>
<evidence type="ECO:0000313" key="4">
    <source>
        <dbReference type="EMBL" id="MBD3941429.1"/>
    </source>
</evidence>
<dbReference type="PANTHER" id="PTHR10357:SF179">
    <property type="entry name" value="NEUTRAL AND BASIC AMINO ACID TRANSPORT PROTEIN RBAT"/>
    <property type="match status" value="1"/>
</dbReference>
<keyword evidence="4" id="KW-0378">Hydrolase</keyword>
<dbReference type="Gene3D" id="3.90.400.10">
    <property type="entry name" value="Oligo-1,6-glucosidase, Domain 2"/>
    <property type="match status" value="1"/>
</dbReference>
<evidence type="ECO:0000256" key="1">
    <source>
        <dbReference type="ARBA" id="ARBA00008061"/>
    </source>
</evidence>
<dbReference type="GO" id="GO:0016787">
    <property type="term" value="F:hydrolase activity"/>
    <property type="evidence" value="ECO:0007669"/>
    <property type="project" value="UniProtKB-KW"/>
</dbReference>
<feature type="region of interest" description="Disordered" evidence="2">
    <location>
        <begin position="590"/>
        <end position="618"/>
    </location>
</feature>
<dbReference type="PANTHER" id="PTHR10357">
    <property type="entry name" value="ALPHA-AMYLASE FAMILY MEMBER"/>
    <property type="match status" value="1"/>
</dbReference>
<dbReference type="Gene3D" id="3.20.20.80">
    <property type="entry name" value="Glycosidases"/>
    <property type="match status" value="1"/>
</dbReference>
<comment type="similarity">
    <text evidence="1">Belongs to the glycosyl hydrolase 13 family.</text>
</comment>
<dbReference type="InterPro" id="IPR006047">
    <property type="entry name" value="GH13_cat_dom"/>
</dbReference>
<dbReference type="InterPro" id="IPR045857">
    <property type="entry name" value="O16G_dom_2"/>
</dbReference>
<sequence>MTPTIESHAAGPKIPSTDESRAEQIVTPSTATRWWEDAVVYQIYVRSFRDSNGDGIGDLPGIQAALPDLASLRVDAIWLNPCYTSPQRDHGYDIADYFAIDPAYGTVDDLTRLVEDAHACGIRVLMDMVANHCSDQHAWFRAAVAAAPGSPERERFIFRDGRGVDGEQPPNNWQSVFGGPAWTRVVEADGRPGQWYLHAFDRAQPDFNWRNPEVAAYFDEVLTFWFELGVDGFRIDVAHGHVKSVELADWPGAEDGSGGHNYDMWDQPEVHEIFRSWRAIGDRHADPKYFVGEIWVPSVERLGAYLRPDELHQAFSFELLVQPWDGPRLRDAIETGLATASADGGAPAWTLSNHDVHRTVTRYGQEQSLDAPEPTDMIAAARRRGAVDVDLGTRRARAAAALLLALPGTAYLYQGEELGLPEVLDLPDSARQDPIWLRSAGRELGRDGCRVPLPWTAGDPNFGFTPPDSAAPWLPQPEWFGAFAADTQREHPESTLRLYQRLVHERRALFGGCESMSWLETGDSQLLAFTRGAGACVVNLGAEPATIPSEWGLGPVIVSTATSEADSDVVPVESAAWFALSPARADAAAHATPRAGFGSQAPHLHTPGALAPLQPKEQ</sequence>
<dbReference type="EMBL" id="JACXZS010000003">
    <property type="protein sequence ID" value="MBD3941429.1"/>
    <property type="molecule type" value="Genomic_DNA"/>
</dbReference>
<reference evidence="4 5" key="1">
    <citation type="submission" date="2020-09" db="EMBL/GenBank/DDBJ databases">
        <title>Isolation and identification of active actinomycetes.</title>
        <authorList>
            <person name="Li X."/>
        </authorList>
    </citation>
    <scope>NUCLEOTIDE SEQUENCE [LARGE SCALE GENOMIC DNA]</scope>
    <source>
        <strain evidence="4 5">NEAU-LLC</strain>
    </source>
</reference>
<evidence type="ECO:0000256" key="2">
    <source>
        <dbReference type="SAM" id="MobiDB-lite"/>
    </source>
</evidence>
<organism evidence="4 5">
    <name type="scientific">Microbacterium helvum</name>
    <dbReference type="NCBI Taxonomy" id="2773713"/>
    <lineage>
        <taxon>Bacteria</taxon>
        <taxon>Bacillati</taxon>
        <taxon>Actinomycetota</taxon>
        <taxon>Actinomycetes</taxon>
        <taxon>Micrococcales</taxon>
        <taxon>Microbacteriaceae</taxon>
        <taxon>Microbacterium</taxon>
    </lineage>
</organism>
<keyword evidence="5" id="KW-1185">Reference proteome</keyword>
<dbReference type="Proteomes" id="UP000598426">
    <property type="component" value="Unassembled WGS sequence"/>
</dbReference>
<feature type="region of interest" description="Disordered" evidence="2">
    <location>
        <begin position="1"/>
        <end position="25"/>
    </location>
</feature>
<dbReference type="SMART" id="SM00642">
    <property type="entry name" value="Aamy"/>
    <property type="match status" value="1"/>
</dbReference>